<reference evidence="2 3" key="1">
    <citation type="submission" date="2015-09" db="EMBL/GenBank/DDBJ databases">
        <authorList>
            <consortium name="Pathogen Informatics"/>
        </authorList>
    </citation>
    <scope>NUCLEOTIDE SEQUENCE [LARGE SCALE GENOMIC DNA]</scope>
    <source>
        <strain evidence="2 3">2789STDY5608837</strain>
    </source>
</reference>
<protein>
    <submittedName>
        <fullName evidence="2">GH3 auxin-responsive promoter</fullName>
    </submittedName>
</protein>
<dbReference type="Gene3D" id="3.40.50.12780">
    <property type="entry name" value="N-terminal domain of ligase-like"/>
    <property type="match status" value="1"/>
</dbReference>
<dbReference type="PANTHER" id="PTHR31901">
    <property type="entry name" value="GH3 DOMAIN-CONTAINING PROTEIN"/>
    <property type="match status" value="1"/>
</dbReference>
<sequence>MNLEEKLKKQQYKEIWQQYCGFLDLSMDGYMKIQRRLMEEQVKLWSNCGLGQSILKGKHPQNLDEFRKMVPLTTYDDYADILLAKQPDMLPGNPVIWIQTTWEGGKHPIKVAPYTRSMLDTYRNNVTACLILSTSKEKGSFDVAATDKFLYALAPLPFATGLFPLALGEEIGIEFLPAVKEAVNMSFSERNKLGFKMAMKKDLGFFFGLGSVAYAVSLSLSSLTNGGGGGGVKLSSLMQCKPHMILRLLQAKRRCKKENRAMLPKDLFHLKGFMVAGTDNLCYKDDLEELWGIRPMELFAGTEPSIMGTETWTRKGMYFFPDTAFYEFITEKDMMRNYEDPSYIPPTYLMDEVRPGEKYELVFTILKGGAFARYRCGDMYRCVGLENREDETRIPRFEYVDRVPWIIDIAGFTRISENGIRSVIALSKLPIINWVATKEYNEQNRPYLHMYVELERDALLNTAMSTNILKDLLSTYFKYIDQDYRDLKKILGMDPLQVTIFTCGTFEAYEKKTGKKIHQMSPSHYELKELLDIQESMNRVR</sequence>
<evidence type="ECO:0000259" key="1">
    <source>
        <dbReference type="Pfam" id="PF23571"/>
    </source>
</evidence>
<organism evidence="2 3">
    <name type="scientific">Blautia obeum</name>
    <dbReference type="NCBI Taxonomy" id="40520"/>
    <lineage>
        <taxon>Bacteria</taxon>
        <taxon>Bacillati</taxon>
        <taxon>Bacillota</taxon>
        <taxon>Clostridia</taxon>
        <taxon>Lachnospirales</taxon>
        <taxon>Lachnospiraceae</taxon>
        <taxon>Blautia</taxon>
    </lineage>
</organism>
<gene>
    <name evidence="2" type="ORF">ERS852394_03005</name>
</gene>
<evidence type="ECO:0000313" key="3">
    <source>
        <dbReference type="Proteomes" id="UP000095409"/>
    </source>
</evidence>
<dbReference type="InterPro" id="IPR004993">
    <property type="entry name" value="GH3"/>
</dbReference>
<proteinExistence type="predicted"/>
<feature type="domain" description="GH3 middle" evidence="1">
    <location>
        <begin position="319"/>
        <end position="401"/>
    </location>
</feature>
<dbReference type="PANTHER" id="PTHR31901:SF9">
    <property type="entry name" value="GH3 DOMAIN-CONTAINING PROTEIN"/>
    <property type="match status" value="1"/>
</dbReference>
<dbReference type="AlphaFoldDB" id="A0A174HWS0"/>
<dbReference type="RefSeq" id="WP_055066653.1">
    <property type="nucleotide sequence ID" value="NZ_CYZD01000025.1"/>
</dbReference>
<dbReference type="InterPro" id="IPR055377">
    <property type="entry name" value="GH3_M"/>
</dbReference>
<accession>A0A174HWS0</accession>
<dbReference type="InterPro" id="IPR042099">
    <property type="entry name" value="ANL_N_sf"/>
</dbReference>
<dbReference type="GO" id="GO:0005737">
    <property type="term" value="C:cytoplasm"/>
    <property type="evidence" value="ECO:0007669"/>
    <property type="project" value="TreeGrafter"/>
</dbReference>
<evidence type="ECO:0000313" key="2">
    <source>
        <dbReference type="EMBL" id="CUO77777.1"/>
    </source>
</evidence>
<dbReference type="GO" id="GO:0016881">
    <property type="term" value="F:acid-amino acid ligase activity"/>
    <property type="evidence" value="ECO:0007669"/>
    <property type="project" value="TreeGrafter"/>
</dbReference>
<dbReference type="EMBL" id="CYZD01000025">
    <property type="protein sequence ID" value="CUO77777.1"/>
    <property type="molecule type" value="Genomic_DNA"/>
</dbReference>
<name>A0A174HWS0_9FIRM</name>
<dbReference type="Proteomes" id="UP000095409">
    <property type="component" value="Unassembled WGS sequence"/>
</dbReference>
<dbReference type="Pfam" id="PF23571">
    <property type="entry name" value="GH3_M"/>
    <property type="match status" value="1"/>
</dbReference>